<keyword evidence="1" id="KW-1133">Transmembrane helix</keyword>
<accession>A0A6C0ENN0</accession>
<organism evidence="2">
    <name type="scientific">viral metagenome</name>
    <dbReference type="NCBI Taxonomy" id="1070528"/>
    <lineage>
        <taxon>unclassified sequences</taxon>
        <taxon>metagenomes</taxon>
        <taxon>organismal metagenomes</taxon>
    </lineage>
</organism>
<feature type="transmembrane region" description="Helical" evidence="1">
    <location>
        <begin position="7"/>
        <end position="28"/>
    </location>
</feature>
<reference evidence="2" key="1">
    <citation type="journal article" date="2020" name="Nature">
        <title>Giant virus diversity and host interactions through global metagenomics.</title>
        <authorList>
            <person name="Schulz F."/>
            <person name="Roux S."/>
            <person name="Paez-Espino D."/>
            <person name="Jungbluth S."/>
            <person name="Walsh D.A."/>
            <person name="Denef V.J."/>
            <person name="McMahon K.D."/>
            <person name="Konstantinidis K.T."/>
            <person name="Eloe-Fadrosh E.A."/>
            <person name="Kyrpides N.C."/>
            <person name="Woyke T."/>
        </authorList>
    </citation>
    <scope>NUCLEOTIDE SEQUENCE</scope>
    <source>
        <strain evidence="2">GVMAG-M-3300009151-35</strain>
    </source>
</reference>
<keyword evidence="1" id="KW-0812">Transmembrane</keyword>
<name>A0A6C0ENN0_9ZZZZ</name>
<dbReference type="AlphaFoldDB" id="A0A6C0ENN0"/>
<evidence type="ECO:0000313" key="2">
    <source>
        <dbReference type="EMBL" id="QHT30608.1"/>
    </source>
</evidence>
<proteinExistence type="predicted"/>
<dbReference type="EMBL" id="MN738903">
    <property type="protein sequence ID" value="QHT30608.1"/>
    <property type="molecule type" value="Genomic_DNA"/>
</dbReference>
<sequence length="239" mass="27842">MDFIDMLIIFVVFFNICIFIWLCDLLIYTPLNYLFFEEDNFGDLGKSSYFIITTFSETFPSFTLIFYYLITILFLIMYFIYLFILFVIPETGFPTLFIPVRELLLSIPPLPALINKGVFNFYKSLFGVLGITGDPSIANFSKEYYYFSKDGTYEILQLFNPYLDVDKVDTVIEYMNNNNKKSEIKNLKKDVDVCIDGNSDFITPDSTYTDILKNNINDVKNNVKCNLKSITPYIETETT</sequence>
<evidence type="ECO:0000256" key="1">
    <source>
        <dbReference type="SAM" id="Phobius"/>
    </source>
</evidence>
<keyword evidence="1" id="KW-0472">Membrane</keyword>
<protein>
    <submittedName>
        <fullName evidence="2">Uncharacterized protein</fullName>
    </submittedName>
</protein>